<evidence type="ECO:0000259" key="10">
    <source>
        <dbReference type="Pfam" id="PF02777"/>
    </source>
</evidence>
<dbReference type="Gene3D" id="1.10.287.990">
    <property type="entry name" value="Fe,Mn superoxide dismutase (SOD) domain"/>
    <property type="match status" value="1"/>
</dbReference>
<comment type="similarity">
    <text evidence="2">Belongs to the iron/manganese superoxide dismutase family.</text>
</comment>
<keyword evidence="6" id="KW-0464">Manganese</keyword>
<feature type="domain" description="Manganese/iron superoxide dismutase N-terminal" evidence="9">
    <location>
        <begin position="30"/>
        <end position="79"/>
    </location>
</feature>
<organism evidence="11 12">
    <name type="scientific">Cordylochernes scorpioides</name>
    <dbReference type="NCBI Taxonomy" id="51811"/>
    <lineage>
        <taxon>Eukaryota</taxon>
        <taxon>Metazoa</taxon>
        <taxon>Ecdysozoa</taxon>
        <taxon>Arthropoda</taxon>
        <taxon>Chelicerata</taxon>
        <taxon>Arachnida</taxon>
        <taxon>Pseudoscorpiones</taxon>
        <taxon>Cheliferoidea</taxon>
        <taxon>Chernetidae</taxon>
        <taxon>Cordylochernes</taxon>
    </lineage>
</organism>
<proteinExistence type="inferred from homology"/>
<evidence type="ECO:0000256" key="5">
    <source>
        <dbReference type="ARBA" id="ARBA00023002"/>
    </source>
</evidence>
<keyword evidence="8" id="KW-0732">Signal</keyword>
<evidence type="ECO:0000259" key="9">
    <source>
        <dbReference type="Pfam" id="PF00081"/>
    </source>
</evidence>
<feature type="chain" id="PRO_5047155068" description="superoxide dismutase" evidence="8">
    <location>
        <begin position="17"/>
        <end position="282"/>
    </location>
</feature>
<dbReference type="InterPro" id="IPR019832">
    <property type="entry name" value="Mn/Fe_SOD_C"/>
</dbReference>
<evidence type="ECO:0000256" key="8">
    <source>
        <dbReference type="SAM" id="SignalP"/>
    </source>
</evidence>
<comment type="catalytic activity">
    <reaction evidence="7">
        <text>2 superoxide + 2 H(+) = H2O2 + O2</text>
        <dbReference type="Rhea" id="RHEA:20696"/>
        <dbReference type="ChEBI" id="CHEBI:15378"/>
        <dbReference type="ChEBI" id="CHEBI:15379"/>
        <dbReference type="ChEBI" id="CHEBI:16240"/>
        <dbReference type="ChEBI" id="CHEBI:18421"/>
        <dbReference type="EC" id="1.15.1.1"/>
    </reaction>
</comment>
<evidence type="ECO:0000256" key="7">
    <source>
        <dbReference type="ARBA" id="ARBA00049204"/>
    </source>
</evidence>
<evidence type="ECO:0000256" key="2">
    <source>
        <dbReference type="ARBA" id="ARBA00008714"/>
    </source>
</evidence>
<name>A0ABY6K5T0_9ARAC</name>
<evidence type="ECO:0000256" key="4">
    <source>
        <dbReference type="ARBA" id="ARBA00022723"/>
    </source>
</evidence>
<sequence>MLLLVALVSAALTADLAPPYYGFERPALDYELPPLSGYDPQAGDLEPFLDGETSRVHRSGVHAGYVTGLNAALREWRNTYQSSYKRLDAIPAALLRQPSIPELCAVSAQLKLSRLSVIEILRNMSRTPSKYRTALQVNAGGYFNHALYYAVLSPNPNNEERRPTAELAADIQASFRSTLEFQFRFTEAALGLVGSGWVWLCRNTTANSRRLLIITTANEDTPLPLGLRPLIALDVWEHAYFLKHRERRDKYVTDWWGVLDWEAVERLDGWWSGLRDSTHDEL</sequence>
<dbReference type="EMBL" id="CP092864">
    <property type="protein sequence ID" value="UYV64197.1"/>
    <property type="molecule type" value="Genomic_DNA"/>
</dbReference>
<feature type="signal peptide" evidence="8">
    <location>
        <begin position="1"/>
        <end position="16"/>
    </location>
</feature>
<dbReference type="PROSITE" id="PS00088">
    <property type="entry name" value="SOD_MN"/>
    <property type="match status" value="1"/>
</dbReference>
<dbReference type="InterPro" id="IPR019833">
    <property type="entry name" value="Mn/Fe_SOD_BS"/>
</dbReference>
<dbReference type="EC" id="1.15.1.1" evidence="3"/>
<keyword evidence="12" id="KW-1185">Reference proteome</keyword>
<keyword evidence="5" id="KW-0560">Oxidoreductase</keyword>
<evidence type="ECO:0000313" key="12">
    <source>
        <dbReference type="Proteomes" id="UP001235939"/>
    </source>
</evidence>
<dbReference type="SUPFAM" id="SSF54719">
    <property type="entry name" value="Fe,Mn superoxide dismutase (SOD), C-terminal domain"/>
    <property type="match status" value="1"/>
</dbReference>
<dbReference type="Proteomes" id="UP001235939">
    <property type="component" value="Chromosome 02"/>
</dbReference>
<evidence type="ECO:0000256" key="6">
    <source>
        <dbReference type="ARBA" id="ARBA00023211"/>
    </source>
</evidence>
<dbReference type="InterPro" id="IPR036314">
    <property type="entry name" value="SOD_C_sf"/>
</dbReference>
<evidence type="ECO:0000256" key="1">
    <source>
        <dbReference type="ARBA" id="ARBA00002170"/>
    </source>
</evidence>
<dbReference type="SUPFAM" id="SSF46609">
    <property type="entry name" value="Fe,Mn superoxide dismutase (SOD), N-terminal domain"/>
    <property type="match status" value="1"/>
</dbReference>
<dbReference type="Pfam" id="PF02777">
    <property type="entry name" value="Sod_Fe_C"/>
    <property type="match status" value="1"/>
</dbReference>
<dbReference type="Gene3D" id="3.55.40.20">
    <property type="entry name" value="Iron/manganese superoxide dismutase, C-terminal domain"/>
    <property type="match status" value="1"/>
</dbReference>
<dbReference type="PANTHER" id="PTHR43595">
    <property type="entry name" value="37S RIBOSOMAL PROTEIN S26, MITOCHONDRIAL"/>
    <property type="match status" value="1"/>
</dbReference>
<dbReference type="Pfam" id="PF00081">
    <property type="entry name" value="Sod_Fe_N"/>
    <property type="match status" value="1"/>
</dbReference>
<protein>
    <recommendedName>
        <fullName evidence="3">superoxide dismutase</fullName>
        <ecNumber evidence="3">1.15.1.1</ecNumber>
    </recommendedName>
</protein>
<comment type="function">
    <text evidence="1">Destroys superoxide anion radicals which are normally produced within the cells and which are toxic to biological systems.</text>
</comment>
<dbReference type="InterPro" id="IPR036324">
    <property type="entry name" value="Mn/Fe_SOD_N_sf"/>
</dbReference>
<dbReference type="InterPro" id="IPR019831">
    <property type="entry name" value="Mn/Fe_SOD_N"/>
</dbReference>
<accession>A0ABY6K5T0</accession>
<keyword evidence="4" id="KW-0479">Metal-binding</keyword>
<feature type="domain" description="Manganese/iron superoxide dismutase C-terminal" evidence="10">
    <location>
        <begin position="163"/>
        <end position="266"/>
    </location>
</feature>
<dbReference type="PANTHER" id="PTHR43595:SF2">
    <property type="entry name" value="SMALL RIBOSOMAL SUBUNIT PROTEIN MS42"/>
    <property type="match status" value="1"/>
</dbReference>
<evidence type="ECO:0000256" key="3">
    <source>
        <dbReference type="ARBA" id="ARBA00012682"/>
    </source>
</evidence>
<reference evidence="11 12" key="1">
    <citation type="submission" date="2022-01" db="EMBL/GenBank/DDBJ databases">
        <title>A chromosomal length assembly of Cordylochernes scorpioides.</title>
        <authorList>
            <person name="Zeh D."/>
            <person name="Zeh J."/>
        </authorList>
    </citation>
    <scope>NUCLEOTIDE SEQUENCE [LARGE SCALE GENOMIC DNA]</scope>
    <source>
        <strain evidence="11">IN4F17</strain>
        <tissue evidence="11">Whole Body</tissue>
    </source>
</reference>
<evidence type="ECO:0000313" key="11">
    <source>
        <dbReference type="EMBL" id="UYV64197.1"/>
    </source>
</evidence>
<gene>
    <name evidence="11" type="ORF">LAZ67_2007021</name>
</gene>